<accession>A0ACC2ULY5</accession>
<evidence type="ECO:0000313" key="1">
    <source>
        <dbReference type="EMBL" id="KAJ9087491.1"/>
    </source>
</evidence>
<proteinExistence type="predicted"/>
<reference evidence="1" key="1">
    <citation type="submission" date="2022-04" db="EMBL/GenBank/DDBJ databases">
        <title>Genome of the entomopathogenic fungus Entomophthora muscae.</title>
        <authorList>
            <person name="Elya C."/>
            <person name="Lovett B.R."/>
            <person name="Lee E."/>
            <person name="Macias A.M."/>
            <person name="Hajek A.E."/>
            <person name="De Bivort B.L."/>
            <person name="Kasson M.T."/>
            <person name="De Fine Licht H.H."/>
            <person name="Stajich J.E."/>
        </authorList>
    </citation>
    <scope>NUCLEOTIDE SEQUENCE</scope>
    <source>
        <strain evidence="1">Berkeley</strain>
    </source>
</reference>
<sequence length="212" mass="23463">MPLNNLLLSEPSLHNCLIPNKENGVLIIRNTGIGITKADLVNNLGTIAKSGTKAFMEILSSGVNISIIGQFGVSFYSAYLVAKKVESASGGSFIITHNTINKPLGYACVEKEIERKIKDNTKDVEEIKNEDKNEDSEKIEDDDEKKESKKKTKSYKDPKKNTTSKALKEDLTLEVIQTETKVSTPKVQSTLEAKLLKEPVQEVQTKFSESTE</sequence>
<protein>
    <submittedName>
        <fullName evidence="1">Hsp90 chaperone hsp82</fullName>
    </submittedName>
</protein>
<organism evidence="1 2">
    <name type="scientific">Entomophthora muscae</name>
    <dbReference type="NCBI Taxonomy" id="34485"/>
    <lineage>
        <taxon>Eukaryota</taxon>
        <taxon>Fungi</taxon>
        <taxon>Fungi incertae sedis</taxon>
        <taxon>Zoopagomycota</taxon>
        <taxon>Entomophthoromycotina</taxon>
        <taxon>Entomophthoromycetes</taxon>
        <taxon>Entomophthorales</taxon>
        <taxon>Entomophthoraceae</taxon>
        <taxon>Entomophthora</taxon>
    </lineage>
</organism>
<gene>
    <name evidence="1" type="primary">HSP82_6</name>
    <name evidence="1" type="ORF">DSO57_1032886</name>
</gene>
<comment type="caution">
    <text evidence="1">The sequence shown here is derived from an EMBL/GenBank/DDBJ whole genome shotgun (WGS) entry which is preliminary data.</text>
</comment>
<dbReference type="Proteomes" id="UP001165960">
    <property type="component" value="Unassembled WGS sequence"/>
</dbReference>
<dbReference type="EMBL" id="QTSX02000251">
    <property type="protein sequence ID" value="KAJ9087491.1"/>
    <property type="molecule type" value="Genomic_DNA"/>
</dbReference>
<name>A0ACC2ULY5_9FUNG</name>
<evidence type="ECO:0000313" key="2">
    <source>
        <dbReference type="Proteomes" id="UP001165960"/>
    </source>
</evidence>
<keyword evidence="2" id="KW-1185">Reference proteome</keyword>